<sequence length="253" mass="27948">MTENAPHRVETSRKTIQILDALREHGSSSVTFIARELEMNKSTVHNHLSTLEAEKFVVRNGTDYELSLRLLGFGGYVQHRHPLYQVAKREVHRLASQTGELANLMVEEYGQGVYLASEQGEQAVDLDIYPGLRRPLHAIGLGKAILAHLPSERVDEIVEEHGLPAETDQTITDRAELDAQLATVRDRGYAVDNEELIRGLRCVGAPIIAKDGTVLGAISVSQPVSRTNSEHFTDEVPDIVQSAANVIELHANH</sequence>
<keyword evidence="7" id="KW-1185">Reference proteome</keyword>
<dbReference type="CDD" id="cd00090">
    <property type="entry name" value="HTH_ARSR"/>
    <property type="match status" value="1"/>
</dbReference>
<evidence type="ECO:0000256" key="1">
    <source>
        <dbReference type="ARBA" id="ARBA00023015"/>
    </source>
</evidence>
<dbReference type="GO" id="GO:0045892">
    <property type="term" value="P:negative regulation of DNA-templated transcription"/>
    <property type="evidence" value="ECO:0007669"/>
    <property type="project" value="TreeGrafter"/>
</dbReference>
<dbReference type="SUPFAM" id="SSF55781">
    <property type="entry name" value="GAF domain-like"/>
    <property type="match status" value="1"/>
</dbReference>
<accession>A0A0D6JM50</accession>
<feature type="domain" description="IclR-ED" evidence="5">
    <location>
        <begin position="69"/>
        <end position="253"/>
    </location>
</feature>
<dbReference type="PANTHER" id="PTHR30136:SF35">
    <property type="entry name" value="HTH-TYPE TRANSCRIPTIONAL REGULATOR RV1719"/>
    <property type="match status" value="1"/>
</dbReference>
<dbReference type="PROSITE" id="PS51077">
    <property type="entry name" value="HTH_ICLR"/>
    <property type="match status" value="1"/>
</dbReference>
<dbReference type="AlphaFoldDB" id="A0A0D6JM50"/>
<dbReference type="PANTHER" id="PTHR30136">
    <property type="entry name" value="HELIX-TURN-HELIX TRANSCRIPTIONAL REGULATOR, ICLR FAMILY"/>
    <property type="match status" value="1"/>
</dbReference>
<dbReference type="GO" id="GO:0003677">
    <property type="term" value="F:DNA binding"/>
    <property type="evidence" value="ECO:0007669"/>
    <property type="project" value="UniProtKB-KW"/>
</dbReference>
<dbReference type="InterPro" id="IPR011991">
    <property type="entry name" value="ArsR-like_HTH"/>
</dbReference>
<keyword evidence="3" id="KW-0804">Transcription</keyword>
<dbReference type="Gene3D" id="1.10.10.10">
    <property type="entry name" value="Winged helix-like DNA-binding domain superfamily/Winged helix DNA-binding domain"/>
    <property type="match status" value="1"/>
</dbReference>
<dbReference type="Gene3D" id="3.30.450.40">
    <property type="match status" value="1"/>
</dbReference>
<organism evidence="6 7">
    <name type="scientific">Haloferax massiliensis</name>
    <dbReference type="NCBI Taxonomy" id="1476858"/>
    <lineage>
        <taxon>Archaea</taxon>
        <taxon>Methanobacteriati</taxon>
        <taxon>Methanobacteriota</taxon>
        <taxon>Stenosarchaea group</taxon>
        <taxon>Halobacteria</taxon>
        <taxon>Halobacteriales</taxon>
        <taxon>Haloferacaceae</taxon>
        <taxon>Haloferax</taxon>
    </lineage>
</organism>
<dbReference type="OrthoDB" id="14763at2157"/>
<dbReference type="GO" id="GO:0003700">
    <property type="term" value="F:DNA-binding transcription factor activity"/>
    <property type="evidence" value="ECO:0007669"/>
    <property type="project" value="TreeGrafter"/>
</dbReference>
<dbReference type="Proteomes" id="UP000198902">
    <property type="component" value="Unassembled WGS sequence"/>
</dbReference>
<dbReference type="InterPro" id="IPR005471">
    <property type="entry name" value="Tscrpt_reg_IclR_N"/>
</dbReference>
<dbReference type="InterPro" id="IPR036390">
    <property type="entry name" value="WH_DNA-bd_sf"/>
</dbReference>
<dbReference type="Pfam" id="PF01614">
    <property type="entry name" value="IclR_C"/>
    <property type="match status" value="1"/>
</dbReference>
<evidence type="ECO:0000256" key="2">
    <source>
        <dbReference type="ARBA" id="ARBA00023125"/>
    </source>
</evidence>
<dbReference type="InterPro" id="IPR050707">
    <property type="entry name" value="HTH_MetabolicPath_Reg"/>
</dbReference>
<evidence type="ECO:0000259" key="5">
    <source>
        <dbReference type="PROSITE" id="PS51078"/>
    </source>
</evidence>
<keyword evidence="1" id="KW-0805">Transcription regulation</keyword>
<gene>
    <name evidence="6" type="primary">kdgR_3</name>
    <name evidence="6" type="ORF">BN996_00120</name>
</gene>
<name>A0A0D6JM50_9EURY</name>
<keyword evidence="2" id="KW-0238">DNA-binding</keyword>
<dbReference type="SUPFAM" id="SSF46785">
    <property type="entry name" value="Winged helix' DNA-binding domain"/>
    <property type="match status" value="1"/>
</dbReference>
<dbReference type="SMART" id="SM00346">
    <property type="entry name" value="HTH_ICLR"/>
    <property type="match status" value="1"/>
</dbReference>
<dbReference type="InterPro" id="IPR029016">
    <property type="entry name" value="GAF-like_dom_sf"/>
</dbReference>
<evidence type="ECO:0000313" key="6">
    <source>
        <dbReference type="EMBL" id="CQR48673.1"/>
    </source>
</evidence>
<dbReference type="PROSITE" id="PS51078">
    <property type="entry name" value="ICLR_ED"/>
    <property type="match status" value="1"/>
</dbReference>
<evidence type="ECO:0000256" key="3">
    <source>
        <dbReference type="ARBA" id="ARBA00023163"/>
    </source>
</evidence>
<evidence type="ECO:0000259" key="4">
    <source>
        <dbReference type="PROSITE" id="PS51077"/>
    </source>
</evidence>
<dbReference type="InterPro" id="IPR014757">
    <property type="entry name" value="Tscrpt_reg_IclR_C"/>
</dbReference>
<dbReference type="Pfam" id="PF09339">
    <property type="entry name" value="HTH_IclR"/>
    <property type="match status" value="1"/>
</dbReference>
<feature type="domain" description="HTH iclR-type" evidence="4">
    <location>
        <begin position="9"/>
        <end position="68"/>
    </location>
</feature>
<dbReference type="RefSeq" id="WP_042666446.1">
    <property type="nucleotide sequence ID" value="NZ_CABLRR010000001.1"/>
</dbReference>
<dbReference type="InterPro" id="IPR036388">
    <property type="entry name" value="WH-like_DNA-bd_sf"/>
</dbReference>
<protein>
    <submittedName>
        <fullName evidence="6">Pectin degradation repressor protein KdgR</fullName>
    </submittedName>
</protein>
<evidence type="ECO:0000313" key="7">
    <source>
        <dbReference type="Proteomes" id="UP000198902"/>
    </source>
</evidence>
<dbReference type="EMBL" id="CSTE01000001">
    <property type="protein sequence ID" value="CQR48673.1"/>
    <property type="molecule type" value="Genomic_DNA"/>
</dbReference>
<proteinExistence type="predicted"/>
<reference evidence="7" key="1">
    <citation type="submission" date="2015-03" db="EMBL/GenBank/DDBJ databases">
        <authorList>
            <person name="Urmite Genomes"/>
        </authorList>
    </citation>
    <scope>NUCLEOTIDE SEQUENCE [LARGE SCALE GENOMIC DNA]</scope>
    <source>
        <strain evidence="7">Arc-Hr</strain>
    </source>
</reference>